<dbReference type="STRING" id="29435.SAMN05216588_11514"/>
<dbReference type="PANTHER" id="PTHR30273:SF2">
    <property type="entry name" value="PROTEIN FECR"/>
    <property type="match status" value="1"/>
</dbReference>
<feature type="domain" description="FecR N-terminal" evidence="2">
    <location>
        <begin position="14"/>
        <end position="55"/>
    </location>
</feature>
<dbReference type="GO" id="GO:0016989">
    <property type="term" value="F:sigma factor antagonist activity"/>
    <property type="evidence" value="ECO:0007669"/>
    <property type="project" value="TreeGrafter"/>
</dbReference>
<dbReference type="Gene3D" id="2.60.120.1440">
    <property type="match status" value="1"/>
</dbReference>
<dbReference type="EMBL" id="FNDG01000015">
    <property type="protein sequence ID" value="SDI33619.1"/>
    <property type="molecule type" value="Genomic_DNA"/>
</dbReference>
<organism evidence="3 4">
    <name type="scientific">Phytopseudomonas flavescens</name>
    <dbReference type="NCBI Taxonomy" id="29435"/>
    <lineage>
        <taxon>Bacteria</taxon>
        <taxon>Pseudomonadati</taxon>
        <taxon>Pseudomonadota</taxon>
        <taxon>Gammaproteobacteria</taxon>
        <taxon>Pseudomonadales</taxon>
        <taxon>Pseudomonadaceae</taxon>
        <taxon>Phytopseudomonas</taxon>
    </lineage>
</organism>
<evidence type="ECO:0000313" key="3">
    <source>
        <dbReference type="EMBL" id="SDI33619.1"/>
    </source>
</evidence>
<sequence length="322" mass="35546">MGGSTPRRLAQAQQQAADWYARLSSGQVDDAQRSRWQQWLQAAPEHAAAWAQVEEVVGRFQGLPADIAHGTLQRAGVDRRAALKLLSASVAVGGSAFWGMRSELWQRSFADYRTATAERRQWILADGTVLHLNARSAVDVRFDQAQRLLHLYHGEITVDTGHAPAYAAIPFLVQTSRGSLRVMGTRFMVSDLDGEVEVSLFEGALRVQPSAAPPHDLAAGQALRLGPGATWQVYPVDPHVAAWEQGLIFADGMPLARYLRHLAQHRRGLLGCDARAGALLVSGVFALDDSDRLLQQLERILPVKVRYFSRYWVRVEALTAAR</sequence>
<dbReference type="InterPro" id="IPR006860">
    <property type="entry name" value="FecR"/>
</dbReference>
<evidence type="ECO:0000313" key="4">
    <source>
        <dbReference type="Proteomes" id="UP000198606"/>
    </source>
</evidence>
<dbReference type="Proteomes" id="UP000198606">
    <property type="component" value="Unassembled WGS sequence"/>
</dbReference>
<feature type="domain" description="FecR protein" evidence="1">
    <location>
        <begin position="111"/>
        <end position="205"/>
    </location>
</feature>
<reference evidence="3 4" key="1">
    <citation type="submission" date="2016-10" db="EMBL/GenBank/DDBJ databases">
        <authorList>
            <person name="de Groot N.N."/>
        </authorList>
    </citation>
    <scope>NUCLEOTIDE SEQUENCE [LARGE SCALE GENOMIC DNA]</scope>
    <source>
        <strain evidence="3 4">LMG 18387</strain>
    </source>
</reference>
<dbReference type="RefSeq" id="WP_084307522.1">
    <property type="nucleotide sequence ID" value="NZ_FNDG01000015.1"/>
</dbReference>
<proteinExistence type="predicted"/>
<evidence type="ECO:0000259" key="1">
    <source>
        <dbReference type="Pfam" id="PF04773"/>
    </source>
</evidence>
<dbReference type="PANTHER" id="PTHR30273">
    <property type="entry name" value="PERIPLASMIC SIGNAL SENSOR AND SIGMA FACTOR ACTIVATOR FECR-RELATED"/>
    <property type="match status" value="1"/>
</dbReference>
<protein>
    <submittedName>
        <fullName evidence="3">FecR family protein</fullName>
    </submittedName>
</protein>
<dbReference type="AlphaFoldDB" id="A0A1G8JQQ5"/>
<dbReference type="InterPro" id="IPR032623">
    <property type="entry name" value="FecR_N"/>
</dbReference>
<dbReference type="Pfam" id="PF16220">
    <property type="entry name" value="DUF4880"/>
    <property type="match status" value="1"/>
</dbReference>
<dbReference type="Pfam" id="PF04773">
    <property type="entry name" value="FecR"/>
    <property type="match status" value="1"/>
</dbReference>
<gene>
    <name evidence="3" type="ORF">SAMN05216588_11514</name>
</gene>
<dbReference type="PIRSF" id="PIRSF018266">
    <property type="entry name" value="FecR"/>
    <property type="match status" value="1"/>
</dbReference>
<accession>A0A1G8JQQ5</accession>
<dbReference type="InterPro" id="IPR012373">
    <property type="entry name" value="Ferrdict_sens_TM"/>
</dbReference>
<name>A0A1G8JQQ5_9GAMM</name>
<evidence type="ECO:0000259" key="2">
    <source>
        <dbReference type="Pfam" id="PF16220"/>
    </source>
</evidence>